<sequence length="262" mass="30599">MFRTTASIENDKSSMVTNINIADIERRITRQNGNRHEILIKNRMVDYINILWHHMKGLSLLDIFTQTSYEDIMFTVIHISLSFIFKITVNQPVPAMFYKTYSQAIPHEYVVFTPASCNNQDVVVTELPKITCHVDRQSILNLLQSKTAIHYREDDNDVLITTLYDDIACNVNNNDASSDKINENEILQFFFMYIILEHSFVHLYIHVNENEKKNALSMIDHTVYFALGKGVSSKLLMSTFRYKIEQDNNVNKHIPIYKMHNQ</sequence>
<evidence type="ECO:0000313" key="1">
    <source>
        <dbReference type="EMBL" id="ABC74940.1"/>
    </source>
</evidence>
<organism evidence="1 2">
    <name type="scientific">Neodiprion abietis nucleopolyhedrovirus</name>
    <dbReference type="NCBI Taxonomy" id="204507"/>
    <lineage>
        <taxon>Viruses</taxon>
        <taxon>Viruses incertae sedis</taxon>
        <taxon>Naldaviricetes</taxon>
        <taxon>Lefavirales</taxon>
        <taxon>Baculoviridae</taxon>
        <taxon>Gammabaculovirus</taxon>
        <taxon>Gammabaculovirus neabietis</taxon>
    </lineage>
</organism>
<dbReference type="Proteomes" id="UP000242804">
    <property type="component" value="Segment"/>
</dbReference>
<keyword evidence="1" id="KW-0946">Virion</keyword>
<dbReference type="GO" id="GO:0019031">
    <property type="term" value="C:viral envelope"/>
    <property type="evidence" value="ECO:0007669"/>
    <property type="project" value="UniProtKB-KW"/>
</dbReference>
<dbReference type="InterPro" id="IPR007978">
    <property type="entry name" value="Baculo_ODV-E27"/>
</dbReference>
<reference evidence="1 2" key="1">
    <citation type="journal article" date="2006" name="J. Virol.">
        <title>Sequence analysis and organization of the Neodiprion abietis nucleopolyhedrovirus genome.</title>
        <authorList>
            <person name="Duffy S.P."/>
            <person name="Young A.M."/>
            <person name="Morin B."/>
            <person name="Lucarotti C.J."/>
            <person name="Koop B.F."/>
            <person name="Levin D.B."/>
        </authorList>
    </citation>
    <scope>NUCLEOTIDE SEQUENCE [LARGE SCALE GENOMIC DNA]</scope>
</reference>
<dbReference type="RefSeq" id="YP_667914.1">
    <property type="nucleotide sequence ID" value="NC_008252.1"/>
</dbReference>
<dbReference type="Pfam" id="PF05314">
    <property type="entry name" value="Baculo_ODV-E27"/>
    <property type="match status" value="1"/>
</dbReference>
<name>Q0ZP14_9CBAC</name>
<keyword evidence="1" id="KW-0261">Viral envelope protein</keyword>
<proteinExistence type="predicted"/>
<protein>
    <submittedName>
        <fullName evidence="1">Occlusion derived virus envelope protein e27</fullName>
    </submittedName>
</protein>
<gene>
    <name evidence="1" type="primary">odv-e27</name>
</gene>
<keyword evidence="2" id="KW-1185">Reference proteome</keyword>
<dbReference type="KEGG" id="vg:4179107"/>
<accession>Q0ZP14</accession>
<dbReference type="EMBL" id="DQ317692">
    <property type="protein sequence ID" value="ABC74940.1"/>
    <property type="molecule type" value="Genomic_DNA"/>
</dbReference>
<evidence type="ECO:0000313" key="2">
    <source>
        <dbReference type="Proteomes" id="UP000242804"/>
    </source>
</evidence>
<dbReference type="GeneID" id="4179107"/>
<dbReference type="OrthoDB" id="8388at10239"/>